<dbReference type="AlphaFoldDB" id="A0A183F3D8"/>
<accession>A0A183F3D8</accession>
<evidence type="ECO:0000313" key="3">
    <source>
        <dbReference type="WBParaSite" id="HPBE_0000068001-mRNA-1"/>
    </source>
</evidence>
<reference evidence="1 2" key="1">
    <citation type="submission" date="2018-11" db="EMBL/GenBank/DDBJ databases">
        <authorList>
            <consortium name="Pathogen Informatics"/>
        </authorList>
    </citation>
    <scope>NUCLEOTIDE SEQUENCE [LARGE SCALE GENOMIC DNA]</scope>
</reference>
<keyword evidence="2" id="KW-1185">Reference proteome</keyword>
<accession>A0A3P7UE73</accession>
<evidence type="ECO:0000313" key="1">
    <source>
        <dbReference type="EMBL" id="VDO19063.1"/>
    </source>
</evidence>
<organism evidence="2 3">
    <name type="scientific">Heligmosomoides polygyrus</name>
    <name type="common">Parasitic roundworm</name>
    <dbReference type="NCBI Taxonomy" id="6339"/>
    <lineage>
        <taxon>Eukaryota</taxon>
        <taxon>Metazoa</taxon>
        <taxon>Ecdysozoa</taxon>
        <taxon>Nematoda</taxon>
        <taxon>Chromadorea</taxon>
        <taxon>Rhabditida</taxon>
        <taxon>Rhabditina</taxon>
        <taxon>Rhabditomorpha</taxon>
        <taxon>Strongyloidea</taxon>
        <taxon>Heligmosomidae</taxon>
        <taxon>Heligmosomoides</taxon>
    </lineage>
</organism>
<dbReference type="Proteomes" id="UP000050761">
    <property type="component" value="Unassembled WGS sequence"/>
</dbReference>
<proteinExistence type="predicted"/>
<protein>
    <submittedName>
        <fullName evidence="1 3">Uncharacterized protein</fullName>
    </submittedName>
</protein>
<sequence length="153" mass="16797">MICVGFLRYLSMIGVDRLRESLQSEAVVGVAFGDRCVSGLSVNESSQSKVSWSWLSDVVTRGQPSKFGSSELEDSHRIRCERTAEDVIYIDKVVVDVKDVGDKARALEALRSLEGYRNLETAGETGSLFREGEAGAVVPQGNAPEMQEFNAKY</sequence>
<dbReference type="EMBL" id="UZAH01000538">
    <property type="protein sequence ID" value="VDO19063.1"/>
    <property type="molecule type" value="Genomic_DNA"/>
</dbReference>
<evidence type="ECO:0000313" key="2">
    <source>
        <dbReference type="Proteomes" id="UP000050761"/>
    </source>
</evidence>
<name>A0A183F3D8_HELPZ</name>
<reference evidence="3" key="2">
    <citation type="submission" date="2019-09" db="UniProtKB">
        <authorList>
            <consortium name="WormBaseParasite"/>
        </authorList>
    </citation>
    <scope>IDENTIFICATION</scope>
</reference>
<gene>
    <name evidence="1" type="ORF">HPBE_LOCUS681</name>
</gene>
<dbReference type="WBParaSite" id="HPBE_0000068001-mRNA-1">
    <property type="protein sequence ID" value="HPBE_0000068001-mRNA-1"/>
    <property type="gene ID" value="HPBE_0000068001"/>
</dbReference>